<organism evidence="1 2">
    <name type="scientific">Rhodonellum ikkaensis</name>
    <dbReference type="NCBI Taxonomy" id="336829"/>
    <lineage>
        <taxon>Bacteria</taxon>
        <taxon>Pseudomonadati</taxon>
        <taxon>Bacteroidota</taxon>
        <taxon>Cytophagia</taxon>
        <taxon>Cytophagales</taxon>
        <taxon>Cytophagaceae</taxon>
        <taxon>Rhodonellum</taxon>
    </lineage>
</organism>
<comment type="caution">
    <text evidence="1">The sequence shown here is derived from an EMBL/GenBank/DDBJ whole genome shotgun (WGS) entry which is preliminary data.</text>
</comment>
<name>A0A1H3JKA9_9BACT</name>
<dbReference type="Pfam" id="PF17170">
    <property type="entry name" value="DUF5128"/>
    <property type="match status" value="1"/>
</dbReference>
<evidence type="ECO:0000313" key="2">
    <source>
        <dbReference type="Proteomes" id="UP000199663"/>
    </source>
</evidence>
<evidence type="ECO:0000313" key="1">
    <source>
        <dbReference type="EMBL" id="SDY40327.1"/>
    </source>
</evidence>
<reference evidence="1 2" key="1">
    <citation type="submission" date="2016-10" db="EMBL/GenBank/DDBJ databases">
        <authorList>
            <person name="Varghese N."/>
            <person name="Submissions S."/>
        </authorList>
    </citation>
    <scope>NUCLEOTIDE SEQUENCE [LARGE SCALE GENOMIC DNA]</scope>
    <source>
        <strain evidence="1 2">DSM 17997</strain>
    </source>
</reference>
<dbReference type="EMBL" id="FNQC01000001">
    <property type="protein sequence ID" value="SDY40327.1"/>
    <property type="molecule type" value="Genomic_DNA"/>
</dbReference>
<protein>
    <submittedName>
        <fullName evidence="1">6-bladed beta-propeller protein</fullName>
    </submittedName>
</protein>
<keyword evidence="2" id="KW-1185">Reference proteome</keyword>
<gene>
    <name evidence="1" type="ORF">SAMN05444412_10145</name>
</gene>
<sequence length="400" mass="46581">MFRYIYYAVNLNAYSLFFRMNRYTIFILLLLLFSCGAKEASEGVISIDLEKSIDGKFSDLFESIEYVLLDNPDESPLVWPYTLKYHAGNFWMRDISTNMIFKYSGNGKILGVIRPMGKGPLEYFQADDFQVFQDSIVLKDSYLKKFISFDHFGTPIREYKFPLNSLHFHKGDGYTLHFSGFTQRNEGYLFQRIAEATKDQLGVFPTDGSKEKLGNAEGPQGFLSVPDSEKLIYLLPQTREIAFFDGTKGSPISILEFDYGAYNLPEELIGQRRGKNDEPNSYVEANGAFLPLKNKYFLFVKQGKENFHYVFLDQDFSLLAQYQNLENDLDGFDLKSFPWASNEQEIFYLMRSVKFYNAYVEIFANQKVKIFPNTIHDFFQRNKEKLVDDNWMIIRLKAKV</sequence>
<proteinExistence type="predicted"/>
<dbReference type="PROSITE" id="PS51257">
    <property type="entry name" value="PROKAR_LIPOPROTEIN"/>
    <property type="match status" value="1"/>
</dbReference>
<accession>A0A1H3JKA9</accession>
<dbReference type="Proteomes" id="UP000199663">
    <property type="component" value="Unassembled WGS sequence"/>
</dbReference>